<feature type="region of interest" description="Disordered" evidence="3">
    <location>
        <begin position="336"/>
        <end position="355"/>
    </location>
</feature>
<dbReference type="GO" id="GO:0006046">
    <property type="term" value="P:N-acetylglucosamine catabolic process"/>
    <property type="evidence" value="ECO:0007669"/>
    <property type="project" value="TreeGrafter"/>
</dbReference>
<keyword evidence="5" id="KW-1185">Reference proteome</keyword>
<evidence type="ECO:0000256" key="1">
    <source>
        <dbReference type="ARBA" id="ARBA00010716"/>
    </source>
</evidence>
<dbReference type="InterPro" id="IPR032466">
    <property type="entry name" value="Metal_Hydrolase"/>
</dbReference>
<dbReference type="EMBL" id="JACHNA010000001">
    <property type="protein sequence ID" value="MBB4734957.1"/>
    <property type="molecule type" value="Genomic_DNA"/>
</dbReference>
<evidence type="ECO:0000313" key="4">
    <source>
        <dbReference type="EMBL" id="MBB4734957.1"/>
    </source>
</evidence>
<accession>A0A7W7M2J4</accession>
<sequence>MRTHACSESLVVVGAAPVHDVRVPMHDGRPGSPLGEALVRVEDGRVTGWSPAASAEAGVARAERDESLLLTPSLMDHHVHGGAGVDLATCWTEQAEHWLRARRAAGVEHVIGSLPSLAEEQTVCAVARLEPLWRRGLLAGVHLEGPFLSPDRAGAHPSSVLLQPRSRAGRRLRAWLDGLPRGLLRAMTYAPELDGAAELAAQLRGRGVLACPGHTDADMPTMAGALAAAADGGDHRDEADANTVVTHLFNAMRGFHHRDPGPVPSALAAGRAGHARLELIADGVHVDDALVAALLGDRSLRGALLLVSDAVAATGAGDDASLRLGHALLHSRDAVPCLGPGEPDDRRGRTAPTLAGGASSLDAQFLRLLRQGTPVEALVPAVTSVPRRSLDPEQRRSHGWVLWRR</sequence>
<dbReference type="AlphaFoldDB" id="A0A7W7M2J4"/>
<protein>
    <submittedName>
        <fullName evidence="4">N-acetylglucosamine-6-phosphate deacetylase</fullName>
        <ecNumber evidence="4">3.5.1.25</ecNumber>
    </submittedName>
</protein>
<keyword evidence="2 4" id="KW-0378">Hydrolase</keyword>
<dbReference type="PANTHER" id="PTHR11113:SF14">
    <property type="entry name" value="N-ACETYLGLUCOSAMINE-6-PHOSPHATE DEACETYLASE"/>
    <property type="match status" value="1"/>
</dbReference>
<dbReference type="PANTHER" id="PTHR11113">
    <property type="entry name" value="N-ACETYLGLUCOSAMINE-6-PHOSPHATE DEACETYLASE"/>
    <property type="match status" value="1"/>
</dbReference>
<dbReference type="GO" id="GO:0008448">
    <property type="term" value="F:N-acetylglucosamine-6-phosphate deacetylase activity"/>
    <property type="evidence" value="ECO:0007669"/>
    <property type="project" value="UniProtKB-EC"/>
</dbReference>
<dbReference type="Proteomes" id="UP000540191">
    <property type="component" value="Unassembled WGS sequence"/>
</dbReference>
<evidence type="ECO:0000256" key="3">
    <source>
        <dbReference type="SAM" id="MobiDB-lite"/>
    </source>
</evidence>
<comment type="caution">
    <text evidence="4">The sequence shown here is derived from an EMBL/GenBank/DDBJ whole genome shotgun (WGS) entry which is preliminary data.</text>
</comment>
<proteinExistence type="inferred from homology"/>
<evidence type="ECO:0000256" key="2">
    <source>
        <dbReference type="ARBA" id="ARBA00022801"/>
    </source>
</evidence>
<evidence type="ECO:0000313" key="5">
    <source>
        <dbReference type="Proteomes" id="UP000540191"/>
    </source>
</evidence>
<dbReference type="Gene3D" id="3.20.20.140">
    <property type="entry name" value="Metal-dependent hydrolases"/>
    <property type="match status" value="1"/>
</dbReference>
<comment type="similarity">
    <text evidence="1">Belongs to the metallo-dependent hydrolases superfamily. NagA family.</text>
</comment>
<reference evidence="4 5" key="1">
    <citation type="submission" date="2020-08" db="EMBL/GenBank/DDBJ databases">
        <title>Sequencing the genomes of 1000 actinobacteria strains.</title>
        <authorList>
            <person name="Klenk H.-P."/>
        </authorList>
    </citation>
    <scope>NUCLEOTIDE SEQUENCE [LARGE SCALE GENOMIC DNA]</scope>
    <source>
        <strain evidence="4 5">DSM 23974</strain>
    </source>
</reference>
<dbReference type="EC" id="3.5.1.25" evidence="4"/>
<gene>
    <name evidence="4" type="ORF">HDA30_000465</name>
</gene>
<dbReference type="RefSeq" id="WP_184240998.1">
    <property type="nucleotide sequence ID" value="NZ_JACHNA010000001.1"/>
</dbReference>
<name>A0A7W7M2J4_9MICC</name>
<organism evidence="4 5">
    <name type="scientific">Micrococcus cohnii</name>
    <dbReference type="NCBI Taxonomy" id="993416"/>
    <lineage>
        <taxon>Bacteria</taxon>
        <taxon>Bacillati</taxon>
        <taxon>Actinomycetota</taxon>
        <taxon>Actinomycetes</taxon>
        <taxon>Micrococcales</taxon>
        <taxon>Micrococcaceae</taxon>
        <taxon>Micrococcus</taxon>
    </lineage>
</organism>
<dbReference type="SUPFAM" id="SSF51556">
    <property type="entry name" value="Metallo-dependent hydrolases"/>
    <property type="match status" value="1"/>
</dbReference>